<dbReference type="NCBIfam" id="TIGR04088">
    <property type="entry name" value="cognate_SipW"/>
    <property type="match status" value="1"/>
</dbReference>
<proteinExistence type="predicted"/>
<dbReference type="InterPro" id="IPR023833">
    <property type="entry name" value="Signal_pept_SipW-depend-type"/>
</dbReference>
<sequence>MMKRLLTLIVIISSVLSLYSYYGTFSYFSDIETIENVTIKAGTWTPEVEVLYPNPILVLHCGGSRGDLSFNVTPRGWKDTAGEVIGPPRGGTECWGSSCKGVLTNVWIRSVGGNATLRKVSISWSGGGELERFWIGCCRIGRIGQTSPAVFTVNKMLKEGIWYPIAFEFKGMELRESYSFTITFFFDGNYTRTISFRLGG</sequence>
<dbReference type="Proteomes" id="UP000250134">
    <property type="component" value="Chromosome"/>
</dbReference>
<name>A0A2Z2M5T8_THEGO</name>
<gene>
    <name evidence="1" type="ORF">A3K92_07785</name>
</gene>
<protein>
    <submittedName>
        <fullName evidence="1">Uncharacterized protein</fullName>
    </submittedName>
</protein>
<dbReference type="KEGG" id="tgg:A3K92_07785"/>
<dbReference type="EMBL" id="CP014855">
    <property type="protein sequence ID" value="ASJ01387.1"/>
    <property type="molecule type" value="Genomic_DNA"/>
</dbReference>
<accession>A0A2Z2M5T8</accession>
<dbReference type="AlphaFoldDB" id="A0A2Z2M5T8"/>
<keyword evidence="2" id="KW-1185">Reference proteome</keyword>
<reference evidence="1 2" key="1">
    <citation type="submission" date="2016-03" db="EMBL/GenBank/DDBJ databases">
        <title>Complete genome sequence of Thermococcus gorgonarius.</title>
        <authorList>
            <person name="Oger P.M."/>
        </authorList>
    </citation>
    <scope>NUCLEOTIDE SEQUENCE [LARGE SCALE GENOMIC DNA]</scope>
    <source>
        <strain evidence="1 2">W-12</strain>
    </source>
</reference>
<evidence type="ECO:0000313" key="2">
    <source>
        <dbReference type="Proteomes" id="UP000250134"/>
    </source>
</evidence>
<evidence type="ECO:0000313" key="1">
    <source>
        <dbReference type="EMBL" id="ASJ01387.1"/>
    </source>
</evidence>
<organism evidence="1 2">
    <name type="scientific">Thermococcus gorgonarius</name>
    <dbReference type="NCBI Taxonomy" id="71997"/>
    <lineage>
        <taxon>Archaea</taxon>
        <taxon>Methanobacteriati</taxon>
        <taxon>Methanobacteriota</taxon>
        <taxon>Thermococci</taxon>
        <taxon>Thermococcales</taxon>
        <taxon>Thermococcaceae</taxon>
        <taxon>Thermococcus</taxon>
    </lineage>
</organism>